<evidence type="ECO:0000256" key="2">
    <source>
        <dbReference type="ARBA" id="ARBA00007639"/>
    </source>
</evidence>
<comment type="similarity">
    <text evidence="2">Belongs to the bacterial solute-binding protein 2 family.</text>
</comment>
<dbReference type="InterPro" id="IPR025997">
    <property type="entry name" value="SBP_2_dom"/>
</dbReference>
<keyword evidence="3" id="KW-0732">Signal</keyword>
<feature type="chain" id="PRO_5015129922" evidence="3">
    <location>
        <begin position="46"/>
        <end position="331"/>
    </location>
</feature>
<dbReference type="GO" id="GO:0030246">
    <property type="term" value="F:carbohydrate binding"/>
    <property type="evidence" value="ECO:0007669"/>
    <property type="project" value="TreeGrafter"/>
</dbReference>
<dbReference type="CDD" id="cd06312">
    <property type="entry name" value="PBP1_ABC_sugar_binding-like"/>
    <property type="match status" value="1"/>
</dbReference>
<dbReference type="InterPro" id="IPR050555">
    <property type="entry name" value="Bact_Solute-Bind_Prot2"/>
</dbReference>
<evidence type="ECO:0000256" key="1">
    <source>
        <dbReference type="ARBA" id="ARBA00004418"/>
    </source>
</evidence>
<dbReference type="Proteomes" id="UP000246073">
    <property type="component" value="Unassembled WGS sequence"/>
</dbReference>
<dbReference type="PANTHER" id="PTHR30036">
    <property type="entry name" value="D-XYLOSE-BINDING PERIPLASMIC PROTEIN"/>
    <property type="match status" value="1"/>
</dbReference>
<dbReference type="InterPro" id="IPR028082">
    <property type="entry name" value="Peripla_BP_I"/>
</dbReference>
<gene>
    <name evidence="5" type="ORF">OHAE_1646</name>
</gene>
<feature type="signal peptide" evidence="3">
    <location>
        <begin position="1"/>
        <end position="45"/>
    </location>
</feature>
<feature type="domain" description="Periplasmic binding protein" evidence="4">
    <location>
        <begin position="51"/>
        <end position="294"/>
    </location>
</feature>
<dbReference type="EMBL" id="OOFM01000005">
    <property type="protein sequence ID" value="SPL65779.1"/>
    <property type="molecule type" value="Genomic_DNA"/>
</dbReference>
<evidence type="ECO:0000256" key="3">
    <source>
        <dbReference type="SAM" id="SignalP"/>
    </source>
</evidence>
<evidence type="ECO:0000313" key="6">
    <source>
        <dbReference type="Proteomes" id="UP000246073"/>
    </source>
</evidence>
<organism evidence="5 6">
    <name type="scientific">Ochrobactrum soli</name>
    <dbReference type="NCBI Taxonomy" id="2448455"/>
    <lineage>
        <taxon>Bacteria</taxon>
        <taxon>Pseudomonadati</taxon>
        <taxon>Pseudomonadota</taxon>
        <taxon>Alphaproteobacteria</taxon>
        <taxon>Hyphomicrobiales</taxon>
        <taxon>Brucellaceae</taxon>
        <taxon>Brucella/Ochrobactrum group</taxon>
        <taxon>Ochrobactrum</taxon>
    </lineage>
</organism>
<reference evidence="6" key="1">
    <citation type="submission" date="2017-12" db="EMBL/GenBank/DDBJ databases">
        <authorList>
            <person name="Diaz M."/>
        </authorList>
    </citation>
    <scope>NUCLEOTIDE SEQUENCE [LARGE SCALE GENOMIC DNA]</scope>
    <source>
        <strain evidence="6">FI11154</strain>
    </source>
</reference>
<accession>A0A2P9HNY8</accession>
<dbReference type="GO" id="GO:0030288">
    <property type="term" value="C:outer membrane-bounded periplasmic space"/>
    <property type="evidence" value="ECO:0007669"/>
    <property type="project" value="TreeGrafter"/>
</dbReference>
<dbReference type="Pfam" id="PF13407">
    <property type="entry name" value="Peripla_BP_4"/>
    <property type="match status" value="1"/>
</dbReference>
<protein>
    <submittedName>
        <fullName evidence="5">Inositol transport system sugar-binding protein</fullName>
    </submittedName>
</protein>
<evidence type="ECO:0000259" key="4">
    <source>
        <dbReference type="Pfam" id="PF13407"/>
    </source>
</evidence>
<evidence type="ECO:0000313" key="5">
    <source>
        <dbReference type="EMBL" id="SPL65779.1"/>
    </source>
</evidence>
<proteinExistence type="inferred from homology"/>
<dbReference type="Gene3D" id="3.40.50.2300">
    <property type="match status" value="2"/>
</dbReference>
<dbReference type="SUPFAM" id="SSF53822">
    <property type="entry name" value="Periplasmic binding protein-like I"/>
    <property type="match status" value="1"/>
</dbReference>
<dbReference type="PANTHER" id="PTHR30036:SF7">
    <property type="entry name" value="ABC TRANSPORTER PERIPLASMIC-BINDING PROTEIN YPHF"/>
    <property type="match status" value="1"/>
</dbReference>
<sequence>MIPTRLKIEKTGGERRTMGGVNMKSLLKSAVAGAALMAASFAAHAADINIVVVSHGQASDPFWSVVKNGVAEAAKDTGAKVDYRAPETFDMVQMGQLIDAAINQKPQGIVVSIPDADALGPSIQRAVAAGIPVISMNSGSDASKKLGALLHVGQDEFDAGKVAGEALKEAGGKKGICVNQEVGNVSLDQRCAGFKEGFGDVTVLPTSTDPAENEAKVRAALASDTAVDTILTLNATLAGEPAVKAAAESGRSGIHVATFDMSAGFLEAVEKGQADFAIDQQQFLQGYLPVSFLALNAKYGLMPGGNVPSGPNLITKDKAAQVVELSAKGIR</sequence>
<name>A0A2P9HNY8_9HYPH</name>
<comment type="subcellular location">
    <subcellularLocation>
        <location evidence="1">Periplasm</location>
    </subcellularLocation>
</comment>
<dbReference type="AlphaFoldDB" id="A0A2P9HNY8"/>